<comment type="caution">
    <text evidence="2">The sequence shown here is derived from an EMBL/GenBank/DDBJ whole genome shotgun (WGS) entry which is preliminary data.</text>
</comment>
<dbReference type="PROSITE" id="PS51257">
    <property type="entry name" value="PROKAR_LIPOPROTEIN"/>
    <property type="match status" value="1"/>
</dbReference>
<accession>A0ABP7QQ59</accession>
<dbReference type="EMBL" id="BAABBP010000004">
    <property type="protein sequence ID" value="GAA3986272.1"/>
    <property type="molecule type" value="Genomic_DNA"/>
</dbReference>
<gene>
    <name evidence="2" type="ORF">GCM10022279_06670</name>
</gene>
<keyword evidence="3" id="KW-1185">Reference proteome</keyword>
<evidence type="ECO:0000313" key="3">
    <source>
        <dbReference type="Proteomes" id="UP001501627"/>
    </source>
</evidence>
<feature type="chain" id="PRO_5045434105" description="DUF1311 domain-containing protein" evidence="1">
    <location>
        <begin position="22"/>
        <end position="126"/>
    </location>
</feature>
<feature type="signal peptide" evidence="1">
    <location>
        <begin position="1"/>
        <end position="21"/>
    </location>
</feature>
<dbReference type="RefSeq" id="WP_344868208.1">
    <property type="nucleotide sequence ID" value="NZ_BAABBP010000004.1"/>
</dbReference>
<evidence type="ECO:0000313" key="2">
    <source>
        <dbReference type="EMBL" id="GAA3986272.1"/>
    </source>
</evidence>
<dbReference type="Proteomes" id="UP001501627">
    <property type="component" value="Unassembled WGS sequence"/>
</dbReference>
<organism evidence="2 3">
    <name type="scientific">Comamonas faecalis</name>
    <dbReference type="NCBI Taxonomy" id="1387849"/>
    <lineage>
        <taxon>Bacteria</taxon>
        <taxon>Pseudomonadati</taxon>
        <taxon>Pseudomonadota</taxon>
        <taxon>Betaproteobacteria</taxon>
        <taxon>Burkholderiales</taxon>
        <taxon>Comamonadaceae</taxon>
        <taxon>Comamonas</taxon>
    </lineage>
</organism>
<keyword evidence="1" id="KW-0732">Signal</keyword>
<protein>
    <recommendedName>
        <fullName evidence="4">DUF1311 domain-containing protein</fullName>
    </recommendedName>
</protein>
<proteinExistence type="predicted"/>
<sequence>MLVSRLSLIVAAAAFSCCAAAQNATPAQIQQTYARDKAACEALAGDARATCLREAGAADQAARAGQLTSADAATYQANALRRCDVFKSRDDRADCLDRMGAGAQVEGSVQGGGLLRESVRTITTQP</sequence>
<evidence type="ECO:0000256" key="1">
    <source>
        <dbReference type="SAM" id="SignalP"/>
    </source>
</evidence>
<name>A0ABP7QQ59_9BURK</name>
<reference evidence="3" key="1">
    <citation type="journal article" date="2019" name="Int. J. Syst. Evol. Microbiol.">
        <title>The Global Catalogue of Microorganisms (GCM) 10K type strain sequencing project: providing services to taxonomists for standard genome sequencing and annotation.</title>
        <authorList>
            <consortium name="The Broad Institute Genomics Platform"/>
            <consortium name="The Broad Institute Genome Sequencing Center for Infectious Disease"/>
            <person name="Wu L."/>
            <person name="Ma J."/>
        </authorList>
    </citation>
    <scope>NUCLEOTIDE SEQUENCE [LARGE SCALE GENOMIC DNA]</scope>
    <source>
        <strain evidence="3">JCM 17561</strain>
    </source>
</reference>
<evidence type="ECO:0008006" key="4">
    <source>
        <dbReference type="Google" id="ProtNLM"/>
    </source>
</evidence>